<dbReference type="PANTHER" id="PTHR11909">
    <property type="entry name" value="CASEIN KINASE-RELATED"/>
    <property type="match status" value="1"/>
</dbReference>
<evidence type="ECO:0000313" key="3">
    <source>
        <dbReference type="EMBL" id="KAG1891784.1"/>
    </source>
</evidence>
<dbReference type="GO" id="GO:0005524">
    <property type="term" value="F:ATP binding"/>
    <property type="evidence" value="ECO:0007669"/>
    <property type="project" value="InterPro"/>
</dbReference>
<sequence>MCSHLTALFGSAKPFNGQFWTETLCDKGSFGCVIFARKIHTKEDVVIKVECGVLRSYNEVAAYKALKGVSGIPRFHCLYTIRDHGMIVLDRLGQNLLKYMKSCGGSLPISEVYVLGKALVKILHQIHDRGVVHRDIKPGNIVLPINGELQPHLVDFGHAKRYRDETGKHKPESGECAEGTLPYMSIHVHCHTRYSRRDDIISLTYTLIHLAKGSLPWCGLSPAECEAMKRELRWSEITPAPLGLFLEHAEDLGYEEDPDYSYLEDILG</sequence>
<organism evidence="3 4">
    <name type="scientific">Suillus fuscotomentosus</name>
    <dbReference type="NCBI Taxonomy" id="1912939"/>
    <lineage>
        <taxon>Eukaryota</taxon>
        <taxon>Fungi</taxon>
        <taxon>Dikarya</taxon>
        <taxon>Basidiomycota</taxon>
        <taxon>Agaricomycotina</taxon>
        <taxon>Agaricomycetes</taxon>
        <taxon>Agaricomycetidae</taxon>
        <taxon>Boletales</taxon>
        <taxon>Suillineae</taxon>
        <taxon>Suillaceae</taxon>
        <taxon>Suillus</taxon>
    </lineage>
</organism>
<dbReference type="EC" id="2.7.11.1" evidence="1"/>
<comment type="caution">
    <text evidence="3">The sequence shown here is derived from an EMBL/GenBank/DDBJ whole genome shotgun (WGS) entry which is preliminary data.</text>
</comment>
<dbReference type="GO" id="GO:0004674">
    <property type="term" value="F:protein serine/threonine kinase activity"/>
    <property type="evidence" value="ECO:0007669"/>
    <property type="project" value="UniProtKB-EC"/>
</dbReference>
<dbReference type="GeneID" id="64662775"/>
<keyword evidence="3" id="KW-0418">Kinase</keyword>
<dbReference type="EMBL" id="JABBWK010000122">
    <property type="protein sequence ID" value="KAG1891784.1"/>
    <property type="molecule type" value="Genomic_DNA"/>
</dbReference>
<dbReference type="InterPro" id="IPR011009">
    <property type="entry name" value="Kinase-like_dom_sf"/>
</dbReference>
<name>A0AAD4DT51_9AGAM</name>
<dbReference type="InterPro" id="IPR050235">
    <property type="entry name" value="CK1_Ser-Thr_kinase"/>
</dbReference>
<dbReference type="SMART" id="SM00220">
    <property type="entry name" value="S_TKc"/>
    <property type="match status" value="1"/>
</dbReference>
<keyword evidence="4" id="KW-1185">Reference proteome</keyword>
<dbReference type="InterPro" id="IPR008271">
    <property type="entry name" value="Ser/Thr_kinase_AS"/>
</dbReference>
<dbReference type="Proteomes" id="UP001195769">
    <property type="component" value="Unassembled WGS sequence"/>
</dbReference>
<evidence type="ECO:0000259" key="2">
    <source>
        <dbReference type="PROSITE" id="PS50011"/>
    </source>
</evidence>
<dbReference type="Pfam" id="PF00069">
    <property type="entry name" value="Pkinase"/>
    <property type="match status" value="1"/>
</dbReference>
<protein>
    <recommendedName>
        <fullName evidence="1">non-specific serine/threonine protein kinase</fullName>
        <ecNumber evidence="1">2.7.11.1</ecNumber>
    </recommendedName>
</protein>
<dbReference type="AlphaFoldDB" id="A0AAD4DT51"/>
<keyword evidence="3" id="KW-0808">Transferase</keyword>
<dbReference type="InterPro" id="IPR000719">
    <property type="entry name" value="Prot_kinase_dom"/>
</dbReference>
<feature type="domain" description="Protein kinase" evidence="2">
    <location>
        <begin position="19"/>
        <end position="268"/>
    </location>
</feature>
<dbReference type="RefSeq" id="XP_041218260.1">
    <property type="nucleotide sequence ID" value="XM_041368477.1"/>
</dbReference>
<gene>
    <name evidence="3" type="ORF">F5891DRAFT_1197404</name>
</gene>
<dbReference type="PROSITE" id="PS00108">
    <property type="entry name" value="PROTEIN_KINASE_ST"/>
    <property type="match status" value="1"/>
</dbReference>
<dbReference type="Gene3D" id="1.10.510.10">
    <property type="entry name" value="Transferase(Phosphotransferase) domain 1"/>
    <property type="match status" value="1"/>
</dbReference>
<reference evidence="3" key="1">
    <citation type="journal article" date="2020" name="New Phytol.">
        <title>Comparative genomics reveals dynamic genome evolution in host specialist ectomycorrhizal fungi.</title>
        <authorList>
            <person name="Lofgren L.A."/>
            <person name="Nguyen N.H."/>
            <person name="Vilgalys R."/>
            <person name="Ruytinx J."/>
            <person name="Liao H.L."/>
            <person name="Branco S."/>
            <person name="Kuo A."/>
            <person name="LaButti K."/>
            <person name="Lipzen A."/>
            <person name="Andreopoulos W."/>
            <person name="Pangilinan J."/>
            <person name="Riley R."/>
            <person name="Hundley H."/>
            <person name="Na H."/>
            <person name="Barry K."/>
            <person name="Grigoriev I.V."/>
            <person name="Stajich J.E."/>
            <person name="Kennedy P.G."/>
        </authorList>
    </citation>
    <scope>NUCLEOTIDE SEQUENCE</scope>
    <source>
        <strain evidence="3">FC203</strain>
    </source>
</reference>
<proteinExistence type="predicted"/>
<dbReference type="SUPFAM" id="SSF56112">
    <property type="entry name" value="Protein kinase-like (PK-like)"/>
    <property type="match status" value="1"/>
</dbReference>
<accession>A0AAD4DT51</accession>
<dbReference type="PROSITE" id="PS50011">
    <property type="entry name" value="PROTEIN_KINASE_DOM"/>
    <property type="match status" value="1"/>
</dbReference>
<evidence type="ECO:0000256" key="1">
    <source>
        <dbReference type="ARBA" id="ARBA00012513"/>
    </source>
</evidence>
<evidence type="ECO:0000313" key="4">
    <source>
        <dbReference type="Proteomes" id="UP001195769"/>
    </source>
</evidence>